<gene>
    <name evidence="2" type="ORF">GCM10008994_32190</name>
</gene>
<proteinExistence type="predicted"/>
<reference evidence="2" key="2">
    <citation type="submission" date="2023-12" db="EMBL/GenBank/DDBJ databases">
        <authorList>
            <person name="Sun Q."/>
            <person name="Inoue M."/>
        </authorList>
    </citation>
    <scope>NUCLEOTIDE SEQUENCE</scope>
    <source>
        <strain evidence="2">JCM 14265</strain>
    </source>
</reference>
<organism evidence="2 3">
    <name type="scientific">Halorubrum ejinorense</name>
    <dbReference type="NCBI Taxonomy" id="425309"/>
    <lineage>
        <taxon>Archaea</taxon>
        <taxon>Methanobacteriati</taxon>
        <taxon>Methanobacteriota</taxon>
        <taxon>Stenosarchaea group</taxon>
        <taxon>Halobacteria</taxon>
        <taxon>Halobacteriales</taxon>
        <taxon>Haloferacaceae</taxon>
        <taxon>Halorubrum</taxon>
    </lineage>
</organism>
<evidence type="ECO:0000313" key="2">
    <source>
        <dbReference type="EMBL" id="GAA0554723.1"/>
    </source>
</evidence>
<reference evidence="2" key="1">
    <citation type="journal article" date="2014" name="Int. J. Syst. Evol. Microbiol.">
        <title>Complete genome sequence of Corynebacterium casei LMG S-19264T (=DSM 44701T), isolated from a smear-ripened cheese.</title>
        <authorList>
            <consortium name="US DOE Joint Genome Institute (JGI-PGF)"/>
            <person name="Walter F."/>
            <person name="Albersmeier A."/>
            <person name="Kalinowski J."/>
            <person name="Ruckert C."/>
        </authorList>
    </citation>
    <scope>NUCLEOTIDE SEQUENCE</scope>
    <source>
        <strain evidence="2">JCM 14265</strain>
    </source>
</reference>
<protein>
    <submittedName>
        <fullName evidence="2">Uncharacterized protein</fullName>
    </submittedName>
</protein>
<dbReference type="EMBL" id="BAAADQ010000016">
    <property type="protein sequence ID" value="GAA0554723.1"/>
    <property type="molecule type" value="Genomic_DNA"/>
</dbReference>
<evidence type="ECO:0000256" key="1">
    <source>
        <dbReference type="SAM" id="MobiDB-lite"/>
    </source>
</evidence>
<evidence type="ECO:0000313" key="3">
    <source>
        <dbReference type="Proteomes" id="UP001501425"/>
    </source>
</evidence>
<dbReference type="Proteomes" id="UP001501425">
    <property type="component" value="Unassembled WGS sequence"/>
</dbReference>
<comment type="caution">
    <text evidence="2">The sequence shown here is derived from an EMBL/GenBank/DDBJ whole genome shotgun (WGS) entry which is preliminary data.</text>
</comment>
<feature type="region of interest" description="Disordered" evidence="1">
    <location>
        <begin position="40"/>
        <end position="78"/>
    </location>
</feature>
<name>A0AAV3SWQ1_9EURY</name>
<sequence>MVSVTLPAIKRIQIPKSGIKSEIEFPSPPNHAIIGRESLRHGDVSSGRRPVEGGSPASLRGPVIAAPTPTDGVTDTETATDGGGCLWCVGAAFNDSVEPPEQLVSVRLRPGREVRVSIGPSDPSPSPAGAAADAGPRQRVSWSGLPLVSAILGASLLTGVI</sequence>
<accession>A0AAV3SWQ1</accession>
<dbReference type="AlphaFoldDB" id="A0AAV3SWQ1"/>